<evidence type="ECO:0000313" key="2">
    <source>
        <dbReference type="EMBL" id="NYF43639.1"/>
    </source>
</evidence>
<keyword evidence="1" id="KW-0472">Membrane</keyword>
<feature type="transmembrane region" description="Helical" evidence="1">
    <location>
        <begin position="269"/>
        <end position="286"/>
    </location>
</feature>
<feature type="transmembrane region" description="Helical" evidence="1">
    <location>
        <begin position="200"/>
        <end position="221"/>
    </location>
</feature>
<gene>
    <name evidence="2" type="ORF">HDA43_005866</name>
</gene>
<name>A0A852V586_9ACTN</name>
<keyword evidence="1" id="KW-0812">Transmembrane</keyword>
<feature type="transmembrane region" description="Helical" evidence="1">
    <location>
        <begin position="389"/>
        <end position="414"/>
    </location>
</feature>
<feature type="transmembrane region" description="Helical" evidence="1">
    <location>
        <begin position="426"/>
        <end position="445"/>
    </location>
</feature>
<dbReference type="RefSeq" id="WP_179827258.1">
    <property type="nucleotide sequence ID" value="NZ_JACCCO010000003.1"/>
</dbReference>
<feature type="transmembrane region" description="Helical" evidence="1">
    <location>
        <begin position="336"/>
        <end position="357"/>
    </location>
</feature>
<feature type="transmembrane region" description="Helical" evidence="1">
    <location>
        <begin position="544"/>
        <end position="561"/>
    </location>
</feature>
<reference evidence="2 3" key="1">
    <citation type="submission" date="2020-07" db="EMBL/GenBank/DDBJ databases">
        <title>Sequencing the genomes of 1000 actinobacteria strains.</title>
        <authorList>
            <person name="Klenk H.-P."/>
        </authorList>
    </citation>
    <scope>NUCLEOTIDE SEQUENCE [LARGE SCALE GENOMIC DNA]</scope>
    <source>
        <strain evidence="2 3">DSM 45763</strain>
    </source>
</reference>
<feature type="transmembrane region" description="Helical" evidence="1">
    <location>
        <begin position="298"/>
        <end position="324"/>
    </location>
</feature>
<proteinExistence type="predicted"/>
<accession>A0A852V586</accession>
<keyword evidence="3" id="KW-1185">Reference proteome</keyword>
<dbReference type="Proteomes" id="UP000576393">
    <property type="component" value="Unassembled WGS sequence"/>
</dbReference>
<keyword evidence="1" id="KW-1133">Transmembrane helix</keyword>
<dbReference type="EMBL" id="JACCCO010000003">
    <property type="protein sequence ID" value="NYF43639.1"/>
    <property type="molecule type" value="Genomic_DNA"/>
</dbReference>
<feature type="transmembrane region" description="Helical" evidence="1">
    <location>
        <begin position="21"/>
        <end position="42"/>
    </location>
</feature>
<sequence length="734" mass="79685">MPLTACTVAVLWIYGVSVRDIVFFGIYIALCLALPGVLLLRALYRGRRTAAEEIALGVTLGYAVEVPAYIAARSLGVPLLVLAWPIATYAVFLAVPRLRRHWTGAPRIRTPLWWSWSLSLILASLLAWSALTFFKYGLTWPRIGGSNTDLPFHLALVGEAKHHMPPTAPMVAGEPLLYHWFVYAHLAAASWVTGTEPLVLLFRLAMLPMLAALAVILGMIGRRVTGSWAGALLTVTGTFFVTAPDLYLGPSVGVFTWKVQSWTSPSQTFGALLFAPVVLLLLDLLGRRRRGAGRWLLLGLFLVAVMGAKAVYLPLLAAGLVAAGTVEAIRRRRPPWPTLAALGMTAVCSLYAGFVLFGQARQGMVVDPFALMRVTWRELTGMEETAEPAWTSVLGVALLYLMCWAVIWCGVLGLLGRRRTLAEPGVALMLGMGAAGLGVLFVFGHCSMSQVYFLGGAYPYLTAVAAYGLVVIGRRARTSPWRVAVAVAAGLSAAWLIRVLCGVRVPLASGQPDTALYRPYLALLVAAALAVAVLFAMGRRGVHIWAFVIFAVSAAGMPAAWGTRALSTAGGAEGVDRQAGRWVPVSAVPPGALTAGRWLRDHSDPDDLVATNAHCRWGYESPCDSRHFWVSALTERRVLVEGWAYTTTNLSRWHPGQRFQNLPFWDADRIRSNDAAFRTPSEAAIRSLRDRYGVRWLFADESRLDPGSRIGDFARLRFRSGGYAVYSLPDGSGA</sequence>
<comment type="caution">
    <text evidence="2">The sequence shown here is derived from an EMBL/GenBank/DDBJ whole genome shotgun (WGS) entry which is preliminary data.</text>
</comment>
<feature type="transmembrane region" description="Helical" evidence="1">
    <location>
        <begin position="484"/>
        <end position="505"/>
    </location>
</feature>
<feature type="transmembrane region" description="Helical" evidence="1">
    <location>
        <begin position="451"/>
        <end position="472"/>
    </location>
</feature>
<protein>
    <submittedName>
        <fullName evidence="2">Uncharacterized protein</fullName>
    </submittedName>
</protein>
<organism evidence="2 3">
    <name type="scientific">Streptosporangium sandarakinum</name>
    <dbReference type="NCBI Taxonomy" id="1260955"/>
    <lineage>
        <taxon>Bacteria</taxon>
        <taxon>Bacillati</taxon>
        <taxon>Actinomycetota</taxon>
        <taxon>Actinomycetes</taxon>
        <taxon>Streptosporangiales</taxon>
        <taxon>Streptosporangiaceae</taxon>
        <taxon>Streptosporangium</taxon>
    </lineage>
</organism>
<feature type="transmembrane region" description="Helical" evidence="1">
    <location>
        <begin position="227"/>
        <end position="248"/>
    </location>
</feature>
<dbReference type="AlphaFoldDB" id="A0A852V586"/>
<evidence type="ECO:0000256" key="1">
    <source>
        <dbReference type="SAM" id="Phobius"/>
    </source>
</evidence>
<evidence type="ECO:0000313" key="3">
    <source>
        <dbReference type="Proteomes" id="UP000576393"/>
    </source>
</evidence>
<feature type="transmembrane region" description="Helical" evidence="1">
    <location>
        <begin position="116"/>
        <end position="134"/>
    </location>
</feature>
<feature type="transmembrane region" description="Helical" evidence="1">
    <location>
        <begin position="517"/>
        <end position="537"/>
    </location>
</feature>
<feature type="transmembrane region" description="Helical" evidence="1">
    <location>
        <begin position="77"/>
        <end position="95"/>
    </location>
</feature>